<keyword evidence="2" id="KW-1185">Reference proteome</keyword>
<evidence type="ECO:0000313" key="2">
    <source>
        <dbReference type="Proteomes" id="UP001638806"/>
    </source>
</evidence>
<comment type="caution">
    <text evidence="1">The sequence shown here is derived from an EMBL/GenBank/DDBJ whole genome shotgun (WGS) entry which is preliminary data.</text>
</comment>
<dbReference type="EMBL" id="JBGNUJ010000010">
    <property type="protein sequence ID" value="KAL3954789.1"/>
    <property type="molecule type" value="Genomic_DNA"/>
</dbReference>
<protein>
    <submittedName>
        <fullName evidence="1">Uncharacterized protein</fullName>
    </submittedName>
</protein>
<reference evidence="1" key="1">
    <citation type="submission" date="2024-12" db="EMBL/GenBank/DDBJ databases">
        <title>Comparative genomics and development of molecular markers within Purpureocillium lilacinum and among Purpureocillium species.</title>
        <authorList>
            <person name="Yeh Z.-Y."/>
            <person name="Ni N.-T."/>
            <person name="Lo P.-H."/>
            <person name="Mushyakhwo K."/>
            <person name="Lin C.-F."/>
            <person name="Nai Y.-S."/>
        </authorList>
    </citation>
    <scope>NUCLEOTIDE SEQUENCE</scope>
    <source>
        <strain evidence="1">NCHU-NPUST-175</strain>
    </source>
</reference>
<gene>
    <name evidence="1" type="ORF">ACCO45_010352</name>
</gene>
<organism evidence="1 2">
    <name type="scientific">Purpureocillium lilacinum</name>
    <name type="common">Paecilomyces lilacinus</name>
    <dbReference type="NCBI Taxonomy" id="33203"/>
    <lineage>
        <taxon>Eukaryota</taxon>
        <taxon>Fungi</taxon>
        <taxon>Dikarya</taxon>
        <taxon>Ascomycota</taxon>
        <taxon>Pezizomycotina</taxon>
        <taxon>Sordariomycetes</taxon>
        <taxon>Hypocreomycetidae</taxon>
        <taxon>Hypocreales</taxon>
        <taxon>Ophiocordycipitaceae</taxon>
        <taxon>Purpureocillium</taxon>
    </lineage>
</organism>
<sequence>MVGSIRRGDGRLGQGAYLCGASNRNGGGQRRWVTHTREMGAEEGVLHRMEGLPARFHEASSLGNPEREGAADLGVRRRPPRRPFGASDPRQDRPLSVSGRLSEQNSTPRVFDDSKLSPVITRASVDGLINRLPQLFRSADKPACVFPLTTCNPRGPPVVRPLSSPPPGHRLCECPDRLPHPLRTRDKRTHLGAAGTCSASKNTLLGPSRVACLFSSALLLSLGRRAARFVDAQPGCTFEARPLSAALMGPGPAQPSLAQPGPPAPNFPGGGAAALQRLHPLSTSRQRPLLSVLSTTLLLHNHHAFSFLLRPAINHR</sequence>
<proteinExistence type="predicted"/>
<accession>A0ACC4DG23</accession>
<evidence type="ECO:0000313" key="1">
    <source>
        <dbReference type="EMBL" id="KAL3954789.1"/>
    </source>
</evidence>
<dbReference type="Proteomes" id="UP001638806">
    <property type="component" value="Unassembled WGS sequence"/>
</dbReference>
<name>A0ACC4DG23_PURLI</name>